<name>A0ABN1IJF9_9FLAO</name>
<evidence type="ECO:0008006" key="3">
    <source>
        <dbReference type="Google" id="ProtNLM"/>
    </source>
</evidence>
<proteinExistence type="predicted"/>
<keyword evidence="2" id="KW-1185">Reference proteome</keyword>
<dbReference type="RefSeq" id="WP_343910956.1">
    <property type="nucleotide sequence ID" value="NZ_BAAAGE010000001.1"/>
</dbReference>
<sequence length="148" mass="16675">MKTLTRIMACIICLCTADCKSQTNEEVMENEIKTVVEKFVTAGMQRNTAMFDKILHTDFRVVVNRYPTSDKTAVISRAGYISLMNQKKIGGTSYKTSILHLDIKEHSATVISLLEAPENSMQVTFLLVKNQENSWQIISDLTIQNPNS</sequence>
<dbReference type="InterPro" id="IPR032710">
    <property type="entry name" value="NTF2-like_dom_sf"/>
</dbReference>
<protein>
    <recommendedName>
        <fullName evidence="3">Nuclear transport factor 2 family protein</fullName>
    </recommendedName>
</protein>
<evidence type="ECO:0000313" key="2">
    <source>
        <dbReference type="Proteomes" id="UP001501758"/>
    </source>
</evidence>
<dbReference type="InterPro" id="IPR039437">
    <property type="entry name" value="FrzH/put_lumazine-bd"/>
</dbReference>
<comment type="caution">
    <text evidence="1">The sequence shown here is derived from an EMBL/GenBank/DDBJ whole genome shotgun (WGS) entry which is preliminary data.</text>
</comment>
<dbReference type="EMBL" id="BAAAGE010000001">
    <property type="protein sequence ID" value="GAA0715202.1"/>
    <property type="molecule type" value="Genomic_DNA"/>
</dbReference>
<dbReference type="Gene3D" id="3.10.450.50">
    <property type="match status" value="1"/>
</dbReference>
<organism evidence="1 2">
    <name type="scientific">Aquimarina litoralis</name>
    <dbReference type="NCBI Taxonomy" id="584605"/>
    <lineage>
        <taxon>Bacteria</taxon>
        <taxon>Pseudomonadati</taxon>
        <taxon>Bacteroidota</taxon>
        <taxon>Flavobacteriia</taxon>
        <taxon>Flavobacteriales</taxon>
        <taxon>Flavobacteriaceae</taxon>
        <taxon>Aquimarina</taxon>
    </lineage>
</organism>
<dbReference type="Pfam" id="PF12893">
    <property type="entry name" value="Lumazine_bd_2"/>
    <property type="match status" value="1"/>
</dbReference>
<dbReference type="Proteomes" id="UP001501758">
    <property type="component" value="Unassembled WGS sequence"/>
</dbReference>
<dbReference type="SUPFAM" id="SSF54427">
    <property type="entry name" value="NTF2-like"/>
    <property type="match status" value="1"/>
</dbReference>
<reference evidence="1 2" key="1">
    <citation type="journal article" date="2019" name="Int. J. Syst. Evol. Microbiol.">
        <title>The Global Catalogue of Microorganisms (GCM) 10K type strain sequencing project: providing services to taxonomists for standard genome sequencing and annotation.</title>
        <authorList>
            <consortium name="The Broad Institute Genomics Platform"/>
            <consortium name="The Broad Institute Genome Sequencing Center for Infectious Disease"/>
            <person name="Wu L."/>
            <person name="Ma J."/>
        </authorList>
    </citation>
    <scope>NUCLEOTIDE SEQUENCE [LARGE SCALE GENOMIC DNA]</scope>
    <source>
        <strain evidence="1 2">JCM 15974</strain>
    </source>
</reference>
<evidence type="ECO:0000313" key="1">
    <source>
        <dbReference type="EMBL" id="GAA0715202.1"/>
    </source>
</evidence>
<gene>
    <name evidence="1" type="ORF">GCM10009430_09350</name>
</gene>
<accession>A0ABN1IJF9</accession>